<evidence type="ECO:0000259" key="1">
    <source>
        <dbReference type="Pfam" id="PF00557"/>
    </source>
</evidence>
<evidence type="ECO:0000313" key="4">
    <source>
        <dbReference type="Proteomes" id="UP000290932"/>
    </source>
</evidence>
<dbReference type="InterPro" id="IPR036005">
    <property type="entry name" value="Creatinase/aminopeptidase-like"/>
</dbReference>
<evidence type="ECO:0000259" key="2">
    <source>
        <dbReference type="Pfam" id="PF01321"/>
    </source>
</evidence>
<dbReference type="Pfam" id="PF00557">
    <property type="entry name" value="Peptidase_M24"/>
    <property type="match status" value="1"/>
</dbReference>
<reference evidence="3 4" key="1">
    <citation type="journal article" date="2015" name="Int. J. Syst. Evol. Microbiol.">
        <title>Methanoculleus taiwanensis sp. nov., a methanogen isolated from deep marine sediment at the deformation front area near Taiwan.</title>
        <authorList>
            <person name="Weng C.Y."/>
            <person name="Chen S.C."/>
            <person name="Lai M.C."/>
            <person name="Wu S.Y."/>
            <person name="Lin S."/>
            <person name="Yang T.F."/>
            <person name="Chen P.C."/>
        </authorList>
    </citation>
    <scope>NUCLEOTIDE SEQUENCE [LARGE SCALE GENOMIC DNA]</scope>
    <source>
        <strain evidence="3 4">CYW4</strain>
    </source>
</reference>
<dbReference type="SUPFAM" id="SSF55920">
    <property type="entry name" value="Creatinase/aminopeptidase"/>
    <property type="match status" value="1"/>
</dbReference>
<gene>
    <name evidence="3" type="ORF">ABH15_06345</name>
</gene>
<dbReference type="OrthoDB" id="1346at2157"/>
<protein>
    <submittedName>
        <fullName evidence="3">Peptidase M24</fullName>
    </submittedName>
</protein>
<dbReference type="Proteomes" id="UP000290932">
    <property type="component" value="Unassembled WGS sequence"/>
</dbReference>
<keyword evidence="4" id="KW-1185">Reference proteome</keyword>
<dbReference type="Gene3D" id="3.40.350.10">
    <property type="entry name" value="Creatinase/prolidase N-terminal domain"/>
    <property type="match status" value="1"/>
</dbReference>
<organism evidence="3 4">
    <name type="scientific">Methanoculleus taiwanensis</name>
    <dbReference type="NCBI Taxonomy" id="1550565"/>
    <lineage>
        <taxon>Archaea</taxon>
        <taxon>Methanobacteriati</taxon>
        <taxon>Methanobacteriota</taxon>
        <taxon>Stenosarchaea group</taxon>
        <taxon>Methanomicrobia</taxon>
        <taxon>Methanomicrobiales</taxon>
        <taxon>Methanomicrobiaceae</taxon>
        <taxon>Methanoculleus</taxon>
    </lineage>
</organism>
<dbReference type="InterPro" id="IPR029149">
    <property type="entry name" value="Creatin/AminoP/Spt16_N"/>
</dbReference>
<name>A0A498H2P2_9EURY</name>
<dbReference type="Pfam" id="PF01321">
    <property type="entry name" value="Creatinase_N"/>
    <property type="match status" value="1"/>
</dbReference>
<dbReference type="SUPFAM" id="SSF53092">
    <property type="entry name" value="Creatinase/prolidase N-terminal domain"/>
    <property type="match status" value="1"/>
</dbReference>
<proteinExistence type="predicted"/>
<comment type="caution">
    <text evidence="3">The sequence shown here is derived from an EMBL/GenBank/DDBJ whole genome shotgun (WGS) entry which is preliminary data.</text>
</comment>
<evidence type="ECO:0000313" key="3">
    <source>
        <dbReference type="EMBL" id="RXE56525.1"/>
    </source>
</evidence>
<feature type="domain" description="Peptidase M24" evidence="1">
    <location>
        <begin position="145"/>
        <end position="379"/>
    </location>
</feature>
<dbReference type="RefSeq" id="WP_128693543.1">
    <property type="nucleotide sequence ID" value="NZ_LHQS01000002.1"/>
</dbReference>
<dbReference type="AlphaFoldDB" id="A0A498H2P2"/>
<dbReference type="Gene3D" id="3.90.230.10">
    <property type="entry name" value="Creatinase/methionine aminopeptidase superfamily"/>
    <property type="match status" value="1"/>
</dbReference>
<accession>A0A498H2P2</accession>
<feature type="domain" description="Creatinase N-terminal" evidence="2">
    <location>
        <begin position="13"/>
        <end position="136"/>
    </location>
</feature>
<dbReference type="EMBL" id="LHQS01000002">
    <property type="protein sequence ID" value="RXE56525.1"/>
    <property type="molecule type" value="Genomic_DNA"/>
</dbReference>
<dbReference type="InterPro" id="IPR000587">
    <property type="entry name" value="Creatinase_N"/>
</dbReference>
<dbReference type="CDD" id="cd01066">
    <property type="entry name" value="APP_MetAP"/>
    <property type="match status" value="1"/>
</dbReference>
<dbReference type="PANTHER" id="PTHR46112">
    <property type="entry name" value="AMINOPEPTIDASE"/>
    <property type="match status" value="1"/>
</dbReference>
<sequence>MHGKVPLSELAGRMNRFRILMDTADPAWDLVALFGKINLYYFTGTMQDGMLLIPRSGEAVFWVRRSYERALDESLFPDIRPMGSYRDAAAIYGRCPDAVHVEMELLPLAFLRRFQKHFPFSEARSVDREVARVREVKSAYELSFMEHAGRIHRRVLEGRAPAILREGMTELEFVTELYSVLVEEGHHGIVRFGMFDTEIAVGQIGFGESSIYPTCFDGPGGHSGLSPAVPLLGSRERRLKAGDLVFADIGCGVDGYHTDKTMTYMFGRPIPDKAVEEHEHCVGIQNEMASLLRPGIAPSQIYDTIMGSLSPDFLTDFMGFRDRQVKFLGHGIGLLIDETPVIAKGFDEPLLEGMAIALEPKKGIRGVGMVGIENTFLVTPGGGRCITGDHPGLMPVW</sequence>
<dbReference type="InterPro" id="IPR050659">
    <property type="entry name" value="Peptidase_M24B"/>
</dbReference>
<dbReference type="InterPro" id="IPR000994">
    <property type="entry name" value="Pept_M24"/>
</dbReference>
<dbReference type="PANTHER" id="PTHR46112:SF2">
    <property type="entry name" value="XAA-PRO AMINOPEPTIDASE P-RELATED"/>
    <property type="match status" value="1"/>
</dbReference>